<dbReference type="AlphaFoldDB" id="A0AAV1X5V8"/>
<feature type="region of interest" description="Disordered" evidence="2">
    <location>
        <begin position="371"/>
        <end position="398"/>
    </location>
</feature>
<comment type="caution">
    <text evidence="4">The sequence shown here is derived from an EMBL/GenBank/DDBJ whole genome shotgun (WGS) entry which is preliminary data.</text>
</comment>
<evidence type="ECO:0000259" key="3">
    <source>
        <dbReference type="PROSITE" id="PS50829"/>
    </source>
</evidence>
<dbReference type="Pfam" id="PF02213">
    <property type="entry name" value="GYF"/>
    <property type="match status" value="1"/>
</dbReference>
<dbReference type="Gene3D" id="3.30.1490.40">
    <property type="match status" value="1"/>
</dbReference>
<protein>
    <recommendedName>
        <fullName evidence="3">GYF domain-containing protein</fullName>
    </recommendedName>
</protein>
<feature type="region of interest" description="Disordered" evidence="2">
    <location>
        <begin position="183"/>
        <end position="246"/>
    </location>
</feature>
<dbReference type="SUPFAM" id="SSF55277">
    <property type="entry name" value="GYF domain"/>
    <property type="match status" value="1"/>
</dbReference>
<dbReference type="PANTHER" id="PTHR46992:SF1">
    <property type="entry name" value="GYF DOMAIN-CONTAINING PROTEIN"/>
    <property type="match status" value="1"/>
</dbReference>
<evidence type="ECO:0000256" key="1">
    <source>
        <dbReference type="SAM" id="Coils"/>
    </source>
</evidence>
<dbReference type="InterPro" id="IPR035445">
    <property type="entry name" value="GYF-like_dom_sf"/>
</dbReference>
<dbReference type="PANTHER" id="PTHR46992">
    <property type="entry name" value="GYF DOMAIN-CONTAINING PROTEIN"/>
    <property type="match status" value="1"/>
</dbReference>
<keyword evidence="1" id="KW-0175">Coiled coil</keyword>
<evidence type="ECO:0000313" key="5">
    <source>
        <dbReference type="Proteomes" id="UP001497480"/>
    </source>
</evidence>
<organism evidence="4 5">
    <name type="scientific">Lupinus luteus</name>
    <name type="common">European yellow lupine</name>
    <dbReference type="NCBI Taxonomy" id="3873"/>
    <lineage>
        <taxon>Eukaryota</taxon>
        <taxon>Viridiplantae</taxon>
        <taxon>Streptophyta</taxon>
        <taxon>Embryophyta</taxon>
        <taxon>Tracheophyta</taxon>
        <taxon>Spermatophyta</taxon>
        <taxon>Magnoliopsida</taxon>
        <taxon>eudicotyledons</taxon>
        <taxon>Gunneridae</taxon>
        <taxon>Pentapetalae</taxon>
        <taxon>rosids</taxon>
        <taxon>fabids</taxon>
        <taxon>Fabales</taxon>
        <taxon>Fabaceae</taxon>
        <taxon>Papilionoideae</taxon>
        <taxon>50 kb inversion clade</taxon>
        <taxon>genistoids sensu lato</taxon>
        <taxon>core genistoids</taxon>
        <taxon>Genisteae</taxon>
        <taxon>Lupinus</taxon>
    </lineage>
</organism>
<dbReference type="PROSITE" id="PS50829">
    <property type="entry name" value="GYF"/>
    <property type="match status" value="1"/>
</dbReference>
<feature type="region of interest" description="Disordered" evidence="2">
    <location>
        <begin position="661"/>
        <end position="693"/>
    </location>
</feature>
<feature type="compositionally biased region" description="Polar residues" evidence="2">
    <location>
        <begin position="144"/>
        <end position="153"/>
    </location>
</feature>
<feature type="coiled-coil region" evidence="1">
    <location>
        <begin position="857"/>
        <end position="885"/>
    </location>
</feature>
<feature type="compositionally biased region" description="Basic and acidic residues" evidence="2">
    <location>
        <begin position="183"/>
        <end position="204"/>
    </location>
</feature>
<dbReference type="InterPro" id="IPR003169">
    <property type="entry name" value="GYF"/>
</dbReference>
<name>A0AAV1X5V8_LUPLU</name>
<keyword evidence="5" id="KW-1185">Reference proteome</keyword>
<feature type="compositionally biased region" description="Basic and acidic residues" evidence="2">
    <location>
        <begin position="214"/>
        <end position="226"/>
    </location>
</feature>
<sequence length="1267" mass="143039">MLTCGQECFFKCFFVSHLDSRTGGNPVRAGNINRRTWWRERDIGDWELLDDSKDQVSSDRSIPLSPQWLYSKPVEGKANTNPVGVNSTHPILKDSWRLGGSQDKKDWRRVAPDIDINHCWREEERETSLLGRRDRRKEDRRSENTTTSDSRALSSDRWQDNRGSGHDSWRENKWSLRWGPEDKEKYSRNDKKNDVKKEDSHIEKQSSGVSNHAGSDRDTDASDKWRPRYPMEAQSGGVATHRGAPGFGLEKGHTEGFNVHFLSGRGRANINGNLQPFALLDKDKAMLGKSCGINSYCYTRGKLLDIYRKQKVDPTFETMSARMEHMSPITQMSSVEPLAFVAPAAEEEAVLGDIWKGRIISSEILSHSLRGKDGAPNDDVSGSDVTLSEGKEPLVGMGGKTISGNDILNDSDQIFIHTSSHAGHLLGNIVKEIATFQECKLTHILTDGSSIQKHANWDGVQSTAASDISSNPPDDSRSPYEFSLLQQTPSINHRELKIIEEIYPSEIANPLEELSLCYLDPQGVIQGPFFAIDIILWFEQGFFGLDLPVRLSDAPEGSPFDELGDVMAHMKVKSTSGSGSNQITKSEPSDATGKNLKVNVQCFGYDKSAVIDSQSKSRLPNQSYCSEMKFSNDQCFNDIVAQDEDIALSKLVVSSNANPLTSPADVSASHSHPTGKPVPNDTSGTGTHDSEANMHPFGLLMSELSDSPRLRHAQSSNIFSRLDDHAHFLDSLIDRDAPFADQSTPGSMVNQPSYGETWRDEYGMNRHCIPHSRVDSLDNQFLPHMGQNFNNFDMAEHLMLQKEMLQQQGNLFNIFPVHHTGSDMESFPGFSPQNYNVQQMMIQNSGLDRERLLEFQIQQYQLEQERQLEKQRQHEQQRQLELQHQHELQRQLELQQQQGMRHQQLLFQKLKLQQQSQVQKLILEQYMHEQVSDPSYGRSKLDLNRDKLFDQIQLRRYLHDLQQNTHSLRPLDPSIEQIIHANIGLNTVQGRQADLSDLLLQARHGNIFPSEQELHFLQDPSHAQHISLALRQQLGLDGERHFSRSQSINETGQLARNPATLQLDNSAGFNLLDIQNKQQRLLPQEEQLNYLGRNFVEPNSMMFERPAPVSAGTPMNFNSVNTSVQGKELQEHLRYMHSTDKLSSISSHHSQVSDELLAHHQDAFSSSLSGKNDHFENRWTDPRAQLHVEAESQRKEFMGTITSAGLNMSASARVHGESSAQGFMDRLQKLGIQSTQPSNVDKWHLLSSISQDTPLQISEAGTLIHPF</sequence>
<dbReference type="SMART" id="SM00444">
    <property type="entry name" value="GYF"/>
    <property type="match status" value="1"/>
</dbReference>
<feature type="compositionally biased region" description="Basic and acidic residues" evidence="2">
    <location>
        <begin position="157"/>
        <end position="170"/>
    </location>
</feature>
<proteinExistence type="predicted"/>
<dbReference type="Proteomes" id="UP001497480">
    <property type="component" value="Unassembled WGS sequence"/>
</dbReference>
<feature type="region of interest" description="Disordered" evidence="2">
    <location>
        <begin position="73"/>
        <end position="97"/>
    </location>
</feature>
<dbReference type="EMBL" id="CAXHTB010000012">
    <property type="protein sequence ID" value="CAL0317109.1"/>
    <property type="molecule type" value="Genomic_DNA"/>
</dbReference>
<reference evidence="4 5" key="1">
    <citation type="submission" date="2024-03" db="EMBL/GenBank/DDBJ databases">
        <authorList>
            <person name="Martinez-Hernandez J."/>
        </authorList>
    </citation>
    <scope>NUCLEOTIDE SEQUENCE [LARGE SCALE GENOMIC DNA]</scope>
</reference>
<feature type="compositionally biased region" description="Polar residues" evidence="2">
    <location>
        <begin position="78"/>
        <end position="89"/>
    </location>
</feature>
<accession>A0AAV1X5V8</accession>
<feature type="domain" description="GYF" evidence="3">
    <location>
        <begin position="513"/>
        <end position="564"/>
    </location>
</feature>
<gene>
    <name evidence="4" type="ORF">LLUT_LOCUS18169</name>
</gene>
<feature type="region of interest" description="Disordered" evidence="2">
    <location>
        <begin position="130"/>
        <end position="170"/>
    </location>
</feature>
<evidence type="ECO:0000256" key="2">
    <source>
        <dbReference type="SAM" id="MobiDB-lite"/>
    </source>
</evidence>
<evidence type="ECO:0000313" key="4">
    <source>
        <dbReference type="EMBL" id="CAL0317109.1"/>
    </source>
</evidence>